<organism evidence="3 4">
    <name type="scientific">Neogobius melanostomus</name>
    <name type="common">round goby</name>
    <dbReference type="NCBI Taxonomy" id="47308"/>
    <lineage>
        <taxon>Eukaryota</taxon>
        <taxon>Metazoa</taxon>
        <taxon>Chordata</taxon>
        <taxon>Craniata</taxon>
        <taxon>Vertebrata</taxon>
        <taxon>Euteleostomi</taxon>
        <taxon>Actinopterygii</taxon>
        <taxon>Neopterygii</taxon>
        <taxon>Teleostei</taxon>
        <taxon>Neoteleostei</taxon>
        <taxon>Acanthomorphata</taxon>
        <taxon>Gobiaria</taxon>
        <taxon>Gobiiformes</taxon>
        <taxon>Gobioidei</taxon>
        <taxon>Gobiidae</taxon>
        <taxon>Benthophilinae</taxon>
        <taxon>Neogobiini</taxon>
        <taxon>Neogobius</taxon>
    </lineage>
</organism>
<sequence length="77" mass="8850">MFSFSIKSVFQLRTFDPEGAVFYGDTKSGQDWFVLGLKDGFPLMQIHREDMLMSVTGGPKLNDGKWHTEKCLSRYIL</sequence>
<dbReference type="Proteomes" id="UP000694523">
    <property type="component" value="Unplaced"/>
</dbReference>
<dbReference type="CDD" id="cd00110">
    <property type="entry name" value="LamG"/>
    <property type="match status" value="1"/>
</dbReference>
<dbReference type="AlphaFoldDB" id="A0A8C6TGY3"/>
<proteinExistence type="predicted"/>
<dbReference type="Ensembl" id="ENSNMLT00000023988.1">
    <property type="protein sequence ID" value="ENSNMLP00000021395.1"/>
    <property type="gene ID" value="ENSNMLG00000013886.1"/>
</dbReference>
<reference evidence="3" key="2">
    <citation type="submission" date="2025-09" db="UniProtKB">
        <authorList>
            <consortium name="Ensembl"/>
        </authorList>
    </citation>
    <scope>IDENTIFICATION</scope>
</reference>
<evidence type="ECO:0000313" key="4">
    <source>
        <dbReference type="Proteomes" id="UP000694523"/>
    </source>
</evidence>
<feature type="domain" description="Laminin G" evidence="2">
    <location>
        <begin position="1"/>
        <end position="77"/>
    </location>
</feature>
<keyword evidence="4" id="KW-1185">Reference proteome</keyword>
<protein>
    <recommendedName>
        <fullName evidence="2">Laminin G domain-containing protein</fullName>
    </recommendedName>
</protein>
<comment type="caution">
    <text evidence="1">Lacks conserved residue(s) required for the propagation of feature annotation.</text>
</comment>
<evidence type="ECO:0000259" key="2">
    <source>
        <dbReference type="PROSITE" id="PS50025"/>
    </source>
</evidence>
<accession>A0A8C6TGY3</accession>
<dbReference type="Gene3D" id="2.60.120.200">
    <property type="match status" value="1"/>
</dbReference>
<evidence type="ECO:0000256" key="1">
    <source>
        <dbReference type="PROSITE-ProRule" id="PRU00122"/>
    </source>
</evidence>
<reference evidence="3" key="1">
    <citation type="submission" date="2025-08" db="UniProtKB">
        <authorList>
            <consortium name="Ensembl"/>
        </authorList>
    </citation>
    <scope>IDENTIFICATION</scope>
</reference>
<dbReference type="Pfam" id="PF00054">
    <property type="entry name" value="Laminin_G_1"/>
    <property type="match status" value="1"/>
</dbReference>
<dbReference type="PROSITE" id="PS50025">
    <property type="entry name" value="LAM_G_DOMAIN"/>
    <property type="match status" value="1"/>
</dbReference>
<evidence type="ECO:0000313" key="3">
    <source>
        <dbReference type="Ensembl" id="ENSNMLP00000021395.1"/>
    </source>
</evidence>
<name>A0A8C6TGY3_9GOBI</name>
<dbReference type="SUPFAM" id="SSF49899">
    <property type="entry name" value="Concanavalin A-like lectins/glucanases"/>
    <property type="match status" value="1"/>
</dbReference>
<dbReference type="InterPro" id="IPR001791">
    <property type="entry name" value="Laminin_G"/>
</dbReference>
<dbReference type="InterPro" id="IPR013320">
    <property type="entry name" value="ConA-like_dom_sf"/>
</dbReference>